<name>A0A8J6PAQ1_9GAMM</name>
<dbReference type="Proteomes" id="UP000654401">
    <property type="component" value="Unassembled WGS sequence"/>
</dbReference>
<comment type="caution">
    <text evidence="1">The sequence shown here is derived from an EMBL/GenBank/DDBJ whole genome shotgun (WGS) entry which is preliminary data.</text>
</comment>
<proteinExistence type="predicted"/>
<dbReference type="AlphaFoldDB" id="A0A8J6PAQ1"/>
<evidence type="ECO:0000313" key="1">
    <source>
        <dbReference type="EMBL" id="MBC8519040.1"/>
    </source>
</evidence>
<reference evidence="1 2" key="1">
    <citation type="submission" date="2020-08" db="EMBL/GenBank/DDBJ databases">
        <title>Bridging the membrane lipid divide: bacteria of the FCB group superphylum have the potential to synthesize archaeal ether lipids.</title>
        <authorList>
            <person name="Villanueva L."/>
            <person name="Von Meijenfeldt F.A.B."/>
            <person name="Westbye A.B."/>
            <person name="Yadav S."/>
            <person name="Hopmans E.C."/>
            <person name="Dutilh B.E."/>
            <person name="Sinninghe Damste J.S."/>
        </authorList>
    </citation>
    <scope>NUCLEOTIDE SEQUENCE [LARGE SCALE GENOMIC DNA]</scope>
    <source>
        <strain evidence="1">NIOZ-UU100</strain>
    </source>
</reference>
<evidence type="ECO:0000313" key="2">
    <source>
        <dbReference type="Proteomes" id="UP000654401"/>
    </source>
</evidence>
<gene>
    <name evidence="1" type="ORF">H8D24_01345</name>
</gene>
<organism evidence="1 2">
    <name type="scientific">Candidatus Thiopontia autotrophica</name>
    <dbReference type="NCBI Taxonomy" id="2841688"/>
    <lineage>
        <taxon>Bacteria</taxon>
        <taxon>Pseudomonadati</taxon>
        <taxon>Pseudomonadota</taxon>
        <taxon>Gammaproteobacteria</taxon>
        <taxon>Candidatus Thiopontia</taxon>
    </lineage>
</organism>
<dbReference type="EMBL" id="JACNFK010000015">
    <property type="protein sequence ID" value="MBC8519040.1"/>
    <property type="molecule type" value="Genomic_DNA"/>
</dbReference>
<sequence>MNIQGRHANTEQSAALKKQLEKIFAENREKQESYRELSKKRDESRLSGTLTSLFNVR</sequence>
<accession>A0A8J6PAQ1</accession>
<protein>
    <submittedName>
        <fullName evidence="1">Uncharacterized protein</fullName>
    </submittedName>
</protein>